<evidence type="ECO:0000259" key="3">
    <source>
        <dbReference type="Pfam" id="PF14295"/>
    </source>
</evidence>
<name>A0AAN7CWM0_9PEZI</name>
<comment type="caution">
    <text evidence="4">The sequence shown here is derived from an EMBL/GenBank/DDBJ whole genome shotgun (WGS) entry which is preliminary data.</text>
</comment>
<accession>A0AAN7CWM0</accession>
<keyword evidence="2" id="KW-0812">Transmembrane</keyword>
<evidence type="ECO:0000313" key="4">
    <source>
        <dbReference type="EMBL" id="KAK4248258.1"/>
    </source>
</evidence>
<sequence>MAKRSKKPPPRAYHDGLIPATHDTYQSYPEVVPDDYDQVKHEKSYPELAPPPDSNAEQQQQQQQQQSQRQPTAEDYQSIVLPPLSANSAHHPHQNQLSGSGTVGPSPLMGPPPVIPALHPLPRTSGVHSLRQAWSELDDTDGEDAGRRGSLRGHHNYFDGDRPAIWKRPVFWVVLVATAIIAALAGILGGVASGRITTALGSSSSASPTPSVADPKCPGANNLNYTSGAALTPKTFRVQCGSNYPNGDGELGRLDDAVGSIADCLDACASKQKCVGAVFAPGSPATCWLKEFIGVVEKGGEVKGMVSGVLWQ</sequence>
<reference evidence="4" key="1">
    <citation type="journal article" date="2023" name="Mol. Phylogenet. Evol.">
        <title>Genome-scale phylogeny and comparative genomics of the fungal order Sordariales.</title>
        <authorList>
            <person name="Hensen N."/>
            <person name="Bonometti L."/>
            <person name="Westerberg I."/>
            <person name="Brannstrom I.O."/>
            <person name="Guillou S."/>
            <person name="Cros-Aarteil S."/>
            <person name="Calhoun S."/>
            <person name="Haridas S."/>
            <person name="Kuo A."/>
            <person name="Mondo S."/>
            <person name="Pangilinan J."/>
            <person name="Riley R."/>
            <person name="LaButti K."/>
            <person name="Andreopoulos B."/>
            <person name="Lipzen A."/>
            <person name="Chen C."/>
            <person name="Yan M."/>
            <person name="Daum C."/>
            <person name="Ng V."/>
            <person name="Clum A."/>
            <person name="Steindorff A."/>
            <person name="Ohm R.A."/>
            <person name="Martin F."/>
            <person name="Silar P."/>
            <person name="Natvig D.O."/>
            <person name="Lalanne C."/>
            <person name="Gautier V."/>
            <person name="Ament-Velasquez S.L."/>
            <person name="Kruys A."/>
            <person name="Hutchinson M.I."/>
            <person name="Powell A.J."/>
            <person name="Barry K."/>
            <person name="Miller A.N."/>
            <person name="Grigoriev I.V."/>
            <person name="Debuchy R."/>
            <person name="Gladieux P."/>
            <person name="Hiltunen Thoren M."/>
            <person name="Johannesson H."/>
        </authorList>
    </citation>
    <scope>NUCLEOTIDE SEQUENCE</scope>
    <source>
        <strain evidence="4">CBS 359.72</strain>
    </source>
</reference>
<evidence type="ECO:0000256" key="2">
    <source>
        <dbReference type="SAM" id="Phobius"/>
    </source>
</evidence>
<dbReference type="Proteomes" id="UP001303647">
    <property type="component" value="Unassembled WGS sequence"/>
</dbReference>
<organism evidence="4 5">
    <name type="scientific">Corynascus novoguineensis</name>
    <dbReference type="NCBI Taxonomy" id="1126955"/>
    <lineage>
        <taxon>Eukaryota</taxon>
        <taxon>Fungi</taxon>
        <taxon>Dikarya</taxon>
        <taxon>Ascomycota</taxon>
        <taxon>Pezizomycotina</taxon>
        <taxon>Sordariomycetes</taxon>
        <taxon>Sordariomycetidae</taxon>
        <taxon>Sordariales</taxon>
        <taxon>Chaetomiaceae</taxon>
        <taxon>Corynascus</taxon>
    </lineage>
</organism>
<feature type="region of interest" description="Disordered" evidence="1">
    <location>
        <begin position="1"/>
        <end position="113"/>
    </location>
</feature>
<dbReference type="AlphaFoldDB" id="A0AAN7CWM0"/>
<dbReference type="EMBL" id="MU857640">
    <property type="protein sequence ID" value="KAK4248258.1"/>
    <property type="molecule type" value="Genomic_DNA"/>
</dbReference>
<gene>
    <name evidence="4" type="ORF">C7999DRAFT_13766</name>
</gene>
<feature type="domain" description="Apple" evidence="3">
    <location>
        <begin position="243"/>
        <end position="290"/>
    </location>
</feature>
<dbReference type="InterPro" id="IPR003609">
    <property type="entry name" value="Pan_app"/>
</dbReference>
<reference evidence="4" key="2">
    <citation type="submission" date="2023-05" db="EMBL/GenBank/DDBJ databases">
        <authorList>
            <consortium name="Lawrence Berkeley National Laboratory"/>
            <person name="Steindorff A."/>
            <person name="Hensen N."/>
            <person name="Bonometti L."/>
            <person name="Westerberg I."/>
            <person name="Brannstrom I.O."/>
            <person name="Guillou S."/>
            <person name="Cros-Aarteil S."/>
            <person name="Calhoun S."/>
            <person name="Haridas S."/>
            <person name="Kuo A."/>
            <person name="Mondo S."/>
            <person name="Pangilinan J."/>
            <person name="Riley R."/>
            <person name="Labutti K."/>
            <person name="Andreopoulos B."/>
            <person name="Lipzen A."/>
            <person name="Chen C."/>
            <person name="Yanf M."/>
            <person name="Daum C."/>
            <person name="Ng V."/>
            <person name="Clum A."/>
            <person name="Ohm R."/>
            <person name="Martin F."/>
            <person name="Silar P."/>
            <person name="Natvig D."/>
            <person name="Lalanne C."/>
            <person name="Gautier V."/>
            <person name="Ament-Velasquez S.L."/>
            <person name="Kruys A."/>
            <person name="Hutchinson M.I."/>
            <person name="Powell A.J."/>
            <person name="Barry K."/>
            <person name="Miller A.N."/>
            <person name="Grigoriev I.V."/>
            <person name="Debuchy R."/>
            <person name="Gladieux P."/>
            <person name="Thoren M.H."/>
            <person name="Johannesson H."/>
        </authorList>
    </citation>
    <scope>NUCLEOTIDE SEQUENCE</scope>
    <source>
        <strain evidence="4">CBS 359.72</strain>
    </source>
</reference>
<keyword evidence="5" id="KW-1185">Reference proteome</keyword>
<keyword evidence="2" id="KW-1133">Transmembrane helix</keyword>
<feature type="compositionally biased region" description="Low complexity" evidence="1">
    <location>
        <begin position="58"/>
        <end position="70"/>
    </location>
</feature>
<proteinExistence type="predicted"/>
<keyword evidence="2" id="KW-0472">Membrane</keyword>
<dbReference type="Pfam" id="PF14295">
    <property type="entry name" value="PAN_4"/>
    <property type="match status" value="1"/>
</dbReference>
<evidence type="ECO:0000313" key="5">
    <source>
        <dbReference type="Proteomes" id="UP001303647"/>
    </source>
</evidence>
<evidence type="ECO:0000256" key="1">
    <source>
        <dbReference type="SAM" id="MobiDB-lite"/>
    </source>
</evidence>
<feature type="transmembrane region" description="Helical" evidence="2">
    <location>
        <begin position="170"/>
        <end position="192"/>
    </location>
</feature>
<protein>
    <recommendedName>
        <fullName evidence="3">Apple domain-containing protein</fullName>
    </recommendedName>
</protein>